<evidence type="ECO:0000313" key="3">
    <source>
        <dbReference type="Proteomes" id="UP000823823"/>
    </source>
</evidence>
<dbReference type="PANTHER" id="PTHR47821">
    <property type="entry name" value="PHOSPHOGLYCERATE MUTASE FAMILY PROTEIN"/>
    <property type="match status" value="1"/>
</dbReference>
<reference evidence="2" key="2">
    <citation type="submission" date="2021-04" db="EMBL/GenBank/DDBJ databases">
        <authorList>
            <person name="Gilroy R."/>
        </authorList>
    </citation>
    <scope>NUCLEOTIDE SEQUENCE</scope>
    <source>
        <strain evidence="2">ChiHjej13B12-24818</strain>
    </source>
</reference>
<dbReference type="SUPFAM" id="SSF53254">
    <property type="entry name" value="Phosphoglycerate mutase-like"/>
    <property type="match status" value="1"/>
</dbReference>
<dbReference type="Pfam" id="PF00300">
    <property type="entry name" value="His_Phos_1"/>
    <property type="match status" value="1"/>
</dbReference>
<dbReference type="PANTHER" id="PTHR47821:SF2">
    <property type="entry name" value="PHOSPHOGLYCERATE MUTASE FAMILY PROTEIN"/>
    <property type="match status" value="1"/>
</dbReference>
<organism evidence="2 3">
    <name type="scientific">Candidatus Brachybacterium merdavium</name>
    <dbReference type="NCBI Taxonomy" id="2838513"/>
    <lineage>
        <taxon>Bacteria</taxon>
        <taxon>Bacillati</taxon>
        <taxon>Actinomycetota</taxon>
        <taxon>Actinomycetes</taxon>
        <taxon>Micrococcales</taxon>
        <taxon>Dermabacteraceae</taxon>
        <taxon>Brachybacterium</taxon>
    </lineage>
</organism>
<comment type="caution">
    <text evidence="2">The sequence shown here is derived from an EMBL/GenBank/DDBJ whole genome shotgun (WGS) entry which is preliminary data.</text>
</comment>
<dbReference type="EMBL" id="DWZH01000024">
    <property type="protein sequence ID" value="HJB09544.1"/>
    <property type="molecule type" value="Genomic_DNA"/>
</dbReference>
<sequence>MHDVWVLRHGESTANAAGLIVSVPGPRALTEVGLTALGREQARTAAERAAEQGLGAGTLVLTSDFARARETAEEFTSVLGAQPPRLDHRLRERSFGIYDEGPTRAYESVWAADRERGPYEGEVEPVTAVARRVLEVLREADEIARDAPVVLVAHGDVLQITLALSAGTDPHDHRQVPHLGNAELRRIGPGRDLRGTARHRGADGADTFAGSDGAGIRAGVDGIAVGAAGEGLRASSPEPSGGA</sequence>
<dbReference type="CDD" id="cd07067">
    <property type="entry name" value="HP_PGM_like"/>
    <property type="match status" value="1"/>
</dbReference>
<dbReference type="Proteomes" id="UP000823823">
    <property type="component" value="Unassembled WGS sequence"/>
</dbReference>
<feature type="compositionally biased region" description="Basic and acidic residues" evidence="1">
    <location>
        <begin position="187"/>
        <end position="203"/>
    </location>
</feature>
<dbReference type="GO" id="GO:0003824">
    <property type="term" value="F:catalytic activity"/>
    <property type="evidence" value="ECO:0007669"/>
    <property type="project" value="InterPro"/>
</dbReference>
<dbReference type="SMART" id="SM00855">
    <property type="entry name" value="PGAM"/>
    <property type="match status" value="1"/>
</dbReference>
<reference evidence="2" key="1">
    <citation type="journal article" date="2021" name="PeerJ">
        <title>Extensive microbial diversity within the chicken gut microbiome revealed by metagenomics and culture.</title>
        <authorList>
            <person name="Gilroy R."/>
            <person name="Ravi A."/>
            <person name="Getino M."/>
            <person name="Pursley I."/>
            <person name="Horton D.L."/>
            <person name="Alikhan N.F."/>
            <person name="Baker D."/>
            <person name="Gharbi K."/>
            <person name="Hall N."/>
            <person name="Watson M."/>
            <person name="Adriaenssens E.M."/>
            <person name="Foster-Nyarko E."/>
            <person name="Jarju S."/>
            <person name="Secka A."/>
            <person name="Antonio M."/>
            <person name="Oren A."/>
            <person name="Chaudhuri R.R."/>
            <person name="La Ragione R."/>
            <person name="Hildebrand F."/>
            <person name="Pallen M.J."/>
        </authorList>
    </citation>
    <scope>NUCLEOTIDE SEQUENCE</scope>
    <source>
        <strain evidence="2">ChiHjej13B12-24818</strain>
    </source>
</reference>
<dbReference type="InterPro" id="IPR001345">
    <property type="entry name" value="PG/BPGM_mutase_AS"/>
</dbReference>
<proteinExistence type="predicted"/>
<dbReference type="InterPro" id="IPR013078">
    <property type="entry name" value="His_Pase_superF_clade-1"/>
</dbReference>
<gene>
    <name evidence="2" type="ORF">H9786_03260</name>
</gene>
<name>A0A9D2RMQ9_9MICO</name>
<dbReference type="InterPro" id="IPR029033">
    <property type="entry name" value="His_PPase_superfam"/>
</dbReference>
<evidence type="ECO:0000256" key="1">
    <source>
        <dbReference type="SAM" id="MobiDB-lite"/>
    </source>
</evidence>
<dbReference type="Gene3D" id="3.40.50.1240">
    <property type="entry name" value="Phosphoglycerate mutase-like"/>
    <property type="match status" value="1"/>
</dbReference>
<protein>
    <submittedName>
        <fullName evidence="2">Histidine phosphatase family protein</fullName>
    </submittedName>
</protein>
<evidence type="ECO:0000313" key="2">
    <source>
        <dbReference type="EMBL" id="HJB09544.1"/>
    </source>
</evidence>
<dbReference type="PROSITE" id="PS00175">
    <property type="entry name" value="PG_MUTASE"/>
    <property type="match status" value="1"/>
</dbReference>
<feature type="region of interest" description="Disordered" evidence="1">
    <location>
        <begin position="187"/>
        <end position="211"/>
    </location>
</feature>
<dbReference type="AlphaFoldDB" id="A0A9D2RMQ9"/>
<accession>A0A9D2RMQ9</accession>